<evidence type="ECO:0000256" key="6">
    <source>
        <dbReference type="ARBA" id="ARBA00023136"/>
    </source>
</evidence>
<keyword evidence="5 8" id="KW-1133">Transmembrane helix</keyword>
<keyword evidence="4 8" id="KW-0812">Transmembrane</keyword>
<dbReference type="Pfam" id="PF08478">
    <property type="entry name" value="POTRA_1"/>
    <property type="match status" value="1"/>
</dbReference>
<gene>
    <name evidence="10" type="ORF">SAMN05444972_10347</name>
</gene>
<dbReference type="InterPro" id="IPR034746">
    <property type="entry name" value="POTRA"/>
</dbReference>
<evidence type="ECO:0000256" key="2">
    <source>
        <dbReference type="ARBA" id="ARBA00022475"/>
    </source>
</evidence>
<dbReference type="Pfam" id="PF03799">
    <property type="entry name" value="FtsQ_DivIB_C"/>
    <property type="match status" value="1"/>
</dbReference>
<sequence>MDRGVPPYRPPRSRKPVSVAALLFLLLFFAGVVLLLFLKSPLSEIQEIEVIGNQIVSDQEILKTAQVAKGGSYYGWNQERANERLERMREIRSVTSERIFPGRIRLTIDEENRIAFWSDEEKIVPVLSKGEVLFDRPWDGAVDRPLLRGWSKNELTDSFVRQLAKVPKKIVSDISEIRLDPDHTYPTGMKVYTRQGHVIRLRMEDFARRITVYPIFRNRSPGTLNLLGSTKFTPGTGNKTD</sequence>
<dbReference type="EMBL" id="FPAA01000003">
    <property type="protein sequence ID" value="SFS50098.1"/>
    <property type="molecule type" value="Genomic_DNA"/>
</dbReference>
<dbReference type="AlphaFoldDB" id="A0A1I6QCR6"/>
<evidence type="ECO:0000259" key="9">
    <source>
        <dbReference type="PROSITE" id="PS51779"/>
    </source>
</evidence>
<name>A0A1I6QCR6_9BACL</name>
<dbReference type="InterPro" id="IPR013685">
    <property type="entry name" value="POTRA_FtsQ_type"/>
</dbReference>
<keyword evidence="7" id="KW-0131">Cell cycle</keyword>
<dbReference type="Gene3D" id="3.10.20.310">
    <property type="entry name" value="membrane protein fhac"/>
    <property type="match status" value="1"/>
</dbReference>
<dbReference type="InterPro" id="IPR005548">
    <property type="entry name" value="Cell_div_FtsQ/DivIB_C"/>
</dbReference>
<feature type="domain" description="POTRA" evidence="9">
    <location>
        <begin position="43"/>
        <end position="111"/>
    </location>
</feature>
<evidence type="ECO:0000313" key="10">
    <source>
        <dbReference type="EMBL" id="SFS50098.1"/>
    </source>
</evidence>
<keyword evidence="6 8" id="KW-0472">Membrane</keyword>
<dbReference type="Proteomes" id="UP000198660">
    <property type="component" value="Unassembled WGS sequence"/>
</dbReference>
<proteinExistence type="predicted"/>
<dbReference type="InterPro" id="IPR050487">
    <property type="entry name" value="FtsQ_DivIB"/>
</dbReference>
<dbReference type="GO" id="GO:0051301">
    <property type="term" value="P:cell division"/>
    <property type="evidence" value="ECO:0007669"/>
    <property type="project" value="UniProtKB-KW"/>
</dbReference>
<dbReference type="Gene3D" id="3.40.50.10960">
    <property type="match status" value="1"/>
</dbReference>
<keyword evidence="3 10" id="KW-0132">Cell division</keyword>
<dbReference type="PANTHER" id="PTHR37820:SF1">
    <property type="entry name" value="CELL DIVISION PROTEIN FTSQ"/>
    <property type="match status" value="1"/>
</dbReference>
<dbReference type="GO" id="GO:0005886">
    <property type="term" value="C:plasma membrane"/>
    <property type="evidence" value="ECO:0007669"/>
    <property type="project" value="TreeGrafter"/>
</dbReference>
<evidence type="ECO:0000313" key="11">
    <source>
        <dbReference type="Proteomes" id="UP000198660"/>
    </source>
</evidence>
<accession>A0A1I6QCR6</accession>
<evidence type="ECO:0000256" key="4">
    <source>
        <dbReference type="ARBA" id="ARBA00022692"/>
    </source>
</evidence>
<protein>
    <submittedName>
        <fullName evidence="10">Cell division septal protein FtsQ</fullName>
    </submittedName>
</protein>
<dbReference type="RefSeq" id="WP_091834624.1">
    <property type="nucleotide sequence ID" value="NZ_FPAA01000003.1"/>
</dbReference>
<keyword evidence="2" id="KW-1003">Cell membrane</keyword>
<dbReference type="OrthoDB" id="2677691at2"/>
<dbReference type="PANTHER" id="PTHR37820">
    <property type="entry name" value="CELL DIVISION PROTEIN DIVIB"/>
    <property type="match status" value="1"/>
</dbReference>
<reference evidence="11" key="1">
    <citation type="submission" date="2016-10" db="EMBL/GenBank/DDBJ databases">
        <authorList>
            <person name="Varghese N."/>
            <person name="Submissions S."/>
        </authorList>
    </citation>
    <scope>NUCLEOTIDE SEQUENCE [LARGE SCALE GENOMIC DNA]</scope>
    <source>
        <strain evidence="11">DSM 45789</strain>
    </source>
</reference>
<organism evidence="10 11">
    <name type="scientific">Marininema halotolerans</name>
    <dbReference type="NCBI Taxonomy" id="1155944"/>
    <lineage>
        <taxon>Bacteria</taxon>
        <taxon>Bacillati</taxon>
        <taxon>Bacillota</taxon>
        <taxon>Bacilli</taxon>
        <taxon>Bacillales</taxon>
        <taxon>Thermoactinomycetaceae</taxon>
        <taxon>Marininema</taxon>
    </lineage>
</organism>
<evidence type="ECO:0000256" key="1">
    <source>
        <dbReference type="ARBA" id="ARBA00004370"/>
    </source>
</evidence>
<evidence type="ECO:0000256" key="8">
    <source>
        <dbReference type="SAM" id="Phobius"/>
    </source>
</evidence>
<comment type="subcellular location">
    <subcellularLocation>
        <location evidence="1">Membrane</location>
    </subcellularLocation>
</comment>
<feature type="transmembrane region" description="Helical" evidence="8">
    <location>
        <begin position="20"/>
        <end position="38"/>
    </location>
</feature>
<evidence type="ECO:0000256" key="3">
    <source>
        <dbReference type="ARBA" id="ARBA00022618"/>
    </source>
</evidence>
<evidence type="ECO:0000256" key="5">
    <source>
        <dbReference type="ARBA" id="ARBA00022989"/>
    </source>
</evidence>
<evidence type="ECO:0000256" key="7">
    <source>
        <dbReference type="ARBA" id="ARBA00023306"/>
    </source>
</evidence>
<keyword evidence="11" id="KW-1185">Reference proteome</keyword>
<dbReference type="PROSITE" id="PS51779">
    <property type="entry name" value="POTRA"/>
    <property type="match status" value="1"/>
</dbReference>